<dbReference type="InterPro" id="IPR013762">
    <property type="entry name" value="Integrase-like_cat_sf"/>
</dbReference>
<sequence>MAQATTLQPGQIRHLLRVTAATSRHPERDGLVLLLGLTAGMRVTEIAQIEVQDVLFPSGALRDEISLRAAITKGCRQRCVYLTHGKAIDALD</sequence>
<feature type="domain" description="Tyr recombinase" evidence="2">
    <location>
        <begin position="2"/>
        <end position="92"/>
    </location>
</feature>
<dbReference type="Gene3D" id="1.10.443.10">
    <property type="entry name" value="Intergrase catalytic core"/>
    <property type="match status" value="1"/>
</dbReference>
<organism evidence="3 4">
    <name type="scientific">Pseudoduganella buxea</name>
    <dbReference type="NCBI Taxonomy" id="1949069"/>
    <lineage>
        <taxon>Bacteria</taxon>
        <taxon>Pseudomonadati</taxon>
        <taxon>Pseudomonadota</taxon>
        <taxon>Betaproteobacteria</taxon>
        <taxon>Burkholderiales</taxon>
        <taxon>Oxalobacteraceae</taxon>
        <taxon>Telluria group</taxon>
        <taxon>Pseudoduganella</taxon>
    </lineage>
</organism>
<dbReference type="EMBL" id="BMKG01000038">
    <property type="protein sequence ID" value="GGC23835.1"/>
    <property type="molecule type" value="Genomic_DNA"/>
</dbReference>
<dbReference type="PROSITE" id="PS51898">
    <property type="entry name" value="TYR_RECOMBINASE"/>
    <property type="match status" value="1"/>
</dbReference>
<accession>A0ABQ1LIC2</accession>
<proteinExistence type="predicted"/>
<dbReference type="SUPFAM" id="SSF56349">
    <property type="entry name" value="DNA breaking-rejoining enzymes"/>
    <property type="match status" value="1"/>
</dbReference>
<evidence type="ECO:0000256" key="1">
    <source>
        <dbReference type="ARBA" id="ARBA00023172"/>
    </source>
</evidence>
<comment type="caution">
    <text evidence="3">The sequence shown here is derived from an EMBL/GenBank/DDBJ whole genome shotgun (WGS) entry which is preliminary data.</text>
</comment>
<evidence type="ECO:0000259" key="2">
    <source>
        <dbReference type="PROSITE" id="PS51898"/>
    </source>
</evidence>
<dbReference type="InterPro" id="IPR002104">
    <property type="entry name" value="Integrase_catalytic"/>
</dbReference>
<protein>
    <recommendedName>
        <fullName evidence="2">Tyr recombinase domain-containing protein</fullName>
    </recommendedName>
</protein>
<dbReference type="Proteomes" id="UP000622638">
    <property type="component" value="Unassembled WGS sequence"/>
</dbReference>
<name>A0ABQ1LIC2_9BURK</name>
<keyword evidence="4" id="KW-1185">Reference proteome</keyword>
<evidence type="ECO:0000313" key="3">
    <source>
        <dbReference type="EMBL" id="GGC23835.1"/>
    </source>
</evidence>
<keyword evidence="1" id="KW-0233">DNA recombination</keyword>
<dbReference type="InterPro" id="IPR011010">
    <property type="entry name" value="DNA_brk_join_enz"/>
</dbReference>
<gene>
    <name evidence="3" type="ORF">GCM10011572_51670</name>
</gene>
<evidence type="ECO:0000313" key="4">
    <source>
        <dbReference type="Proteomes" id="UP000622638"/>
    </source>
</evidence>
<reference evidence="4" key="1">
    <citation type="journal article" date="2019" name="Int. J. Syst. Evol. Microbiol.">
        <title>The Global Catalogue of Microorganisms (GCM) 10K type strain sequencing project: providing services to taxonomists for standard genome sequencing and annotation.</title>
        <authorList>
            <consortium name="The Broad Institute Genomics Platform"/>
            <consortium name="The Broad Institute Genome Sequencing Center for Infectious Disease"/>
            <person name="Wu L."/>
            <person name="Ma J."/>
        </authorList>
    </citation>
    <scope>NUCLEOTIDE SEQUENCE [LARGE SCALE GENOMIC DNA]</scope>
    <source>
        <strain evidence="4">CGMCC 1.15931</strain>
    </source>
</reference>